<dbReference type="RefSeq" id="WP_033769863.1">
    <property type="nucleotide sequence ID" value="NZ_CP077366.1"/>
</dbReference>
<dbReference type="EC" id="3.1.-.-" evidence="2"/>
<proteinExistence type="predicted"/>
<reference evidence="2 3" key="1">
    <citation type="submission" date="2018-06" db="EMBL/GenBank/DDBJ databases">
        <authorList>
            <consortium name="Pathogen Informatics"/>
            <person name="Doyle S."/>
        </authorList>
    </citation>
    <scope>NUCLEOTIDE SEQUENCE [LARGE SCALE GENOMIC DNA]</scope>
    <source>
        <strain evidence="2 3">NCTC9381</strain>
    </source>
</reference>
<dbReference type="GeneID" id="66824671"/>
<dbReference type="SMART" id="SM00849">
    <property type="entry name" value="Lactamase_B"/>
    <property type="match status" value="1"/>
</dbReference>
<name>A0A379AAZ3_ENTAG</name>
<dbReference type="STRING" id="549.BEE12_03675"/>
<dbReference type="Pfam" id="PF00753">
    <property type="entry name" value="Lactamase_B"/>
    <property type="match status" value="1"/>
</dbReference>
<dbReference type="EMBL" id="UGSO01000001">
    <property type="protein sequence ID" value="SUB15075.1"/>
    <property type="molecule type" value="Genomic_DNA"/>
</dbReference>
<evidence type="ECO:0000313" key="3">
    <source>
        <dbReference type="Proteomes" id="UP000254640"/>
    </source>
</evidence>
<dbReference type="SUPFAM" id="SSF56281">
    <property type="entry name" value="Metallo-hydrolase/oxidoreductase"/>
    <property type="match status" value="1"/>
</dbReference>
<feature type="domain" description="Metallo-beta-lactamase" evidence="1">
    <location>
        <begin position="14"/>
        <end position="193"/>
    </location>
</feature>
<protein>
    <submittedName>
        <fullName evidence="2">Ribonuclease TTHA0252</fullName>
        <ecNumber evidence="2">3.1.-.-</ecNumber>
    </submittedName>
</protein>
<keyword evidence="2" id="KW-0378">Hydrolase</keyword>
<organism evidence="2 3">
    <name type="scientific">Enterobacter agglomerans</name>
    <name type="common">Erwinia herbicola</name>
    <name type="synonym">Pantoea agglomerans</name>
    <dbReference type="NCBI Taxonomy" id="549"/>
    <lineage>
        <taxon>Bacteria</taxon>
        <taxon>Pseudomonadati</taxon>
        <taxon>Pseudomonadota</taxon>
        <taxon>Gammaproteobacteria</taxon>
        <taxon>Enterobacterales</taxon>
        <taxon>Erwiniaceae</taxon>
        <taxon>Pantoea</taxon>
        <taxon>Pantoea agglomerans group</taxon>
    </lineage>
</organism>
<dbReference type="Proteomes" id="UP000254640">
    <property type="component" value="Unassembled WGS sequence"/>
</dbReference>
<sequence length="362" mass="38924">MASLTVISGVGGKLPAAFLLEIEGYRLLWDLGAGPEPGVRPAVDAIGQVDALCLTHSHVDHAAALDSWADIGSPPVYASEITWQQLGEAGVPAQARRILPLRGQCALGPLNLFTGRSGHSPGSIWFHLPIAGGITYMGDWSRESLLLPFDCPPRARLLITDGSYGDRNQRLAQQIDALALAAQGGAVVTAPLHGRGPEMALQLSARGLPVVMCPQVREEVAQLLALNSLPAAAMLALARLLRVATPDHWRPDTVIVAADAVADSGLAAQLSHQPDFRLIFSSHVSSGTRAFEMLQSGMARWLPWNVHPPLDDQLALIRQTAAQKVIPAFVAPQECQQLMSQSPAMLCWQHRYSLSSRWERVA</sequence>
<gene>
    <name evidence="2" type="ORF">NCTC9381_00940</name>
</gene>
<evidence type="ECO:0000313" key="2">
    <source>
        <dbReference type="EMBL" id="SUB15075.1"/>
    </source>
</evidence>
<keyword evidence="3" id="KW-1185">Reference proteome</keyword>
<dbReference type="CDD" id="cd06262">
    <property type="entry name" value="metallo-hydrolase-like_MBL-fold"/>
    <property type="match status" value="1"/>
</dbReference>
<dbReference type="GO" id="GO:0016787">
    <property type="term" value="F:hydrolase activity"/>
    <property type="evidence" value="ECO:0007669"/>
    <property type="project" value="UniProtKB-KW"/>
</dbReference>
<dbReference type="AlphaFoldDB" id="A0A379AAZ3"/>
<dbReference type="InterPro" id="IPR001279">
    <property type="entry name" value="Metallo-B-lactamas"/>
</dbReference>
<accession>A0A379AAZ3</accession>
<dbReference type="Gene3D" id="3.60.15.10">
    <property type="entry name" value="Ribonuclease Z/Hydroxyacylglutathione hydrolase-like"/>
    <property type="match status" value="1"/>
</dbReference>
<evidence type="ECO:0000259" key="1">
    <source>
        <dbReference type="SMART" id="SM00849"/>
    </source>
</evidence>
<dbReference type="InterPro" id="IPR036866">
    <property type="entry name" value="RibonucZ/Hydroxyglut_hydro"/>
</dbReference>